<evidence type="ECO:0000313" key="2">
    <source>
        <dbReference type="Proteomes" id="UP000198863"/>
    </source>
</evidence>
<keyword evidence="2" id="KW-1185">Reference proteome</keyword>
<organism evidence="1 2">
    <name type="scientific">Klenkia brasiliensis</name>
    <dbReference type="NCBI Taxonomy" id="333142"/>
    <lineage>
        <taxon>Bacteria</taxon>
        <taxon>Bacillati</taxon>
        <taxon>Actinomycetota</taxon>
        <taxon>Actinomycetes</taxon>
        <taxon>Geodermatophilales</taxon>
        <taxon>Geodermatophilaceae</taxon>
        <taxon>Klenkia</taxon>
    </lineage>
</organism>
<gene>
    <name evidence="1" type="ORF">SAMN05660324_2849</name>
</gene>
<sequence length="326" mass="33866">MRRLNGRRIARRLWVGGPDGERGAVAVAMALLVPLLLAAAALAVDSAAQWMARNQVITGADSAALAQAMDCAVDNCGSSDNVKAKISYYFITNNKGSKLASLQPGTGWIQWDGNQRATRSQGTWEIHNLFGSAVGVTSTPLTVESMARWTGAPTALADLPLAVSLCAYDSTLHGLGSTSSTTTLTLHTDTAGPSCTVPGGGTASGTTVLTSGSSGCRQRSTVADQLGVATTQPADCTSSYLDGLVGSDIWVPVYDQSTATSAHVYAYAAMHVTSVSTASPASVTGYWTYGARQINTPDTVPTAPDLGARAVFLWDPDTWQGVRCPC</sequence>
<dbReference type="EMBL" id="FNCF01000004">
    <property type="protein sequence ID" value="SDG52992.1"/>
    <property type="molecule type" value="Genomic_DNA"/>
</dbReference>
<reference evidence="2" key="1">
    <citation type="submission" date="2016-10" db="EMBL/GenBank/DDBJ databases">
        <authorList>
            <person name="Varghese N."/>
            <person name="Submissions S."/>
        </authorList>
    </citation>
    <scope>NUCLEOTIDE SEQUENCE [LARGE SCALE GENOMIC DNA]</scope>
    <source>
        <strain evidence="2">DSM 44526</strain>
    </source>
</reference>
<dbReference type="AlphaFoldDB" id="A0A1G7UZK1"/>
<accession>A0A1G7UZK1</accession>
<dbReference type="RefSeq" id="WP_091063956.1">
    <property type="nucleotide sequence ID" value="NZ_FNCF01000004.1"/>
</dbReference>
<dbReference type="Proteomes" id="UP000198863">
    <property type="component" value="Unassembled WGS sequence"/>
</dbReference>
<proteinExistence type="predicted"/>
<name>A0A1G7UZK1_9ACTN</name>
<evidence type="ECO:0000313" key="1">
    <source>
        <dbReference type="EMBL" id="SDG52992.1"/>
    </source>
</evidence>
<dbReference type="OrthoDB" id="5187898at2"/>
<protein>
    <submittedName>
        <fullName evidence="1">Flp pilus assembly protein TadG</fullName>
    </submittedName>
</protein>